<sequence>MLDVGELKPLLFKGHNSLEALYIGCAVEAIVAVRSHRLGQQSNLVIVPHHPGGRAVTNGLRQFFNSQHTLDLNINVKVYPEEAVNAKAALMENVTQLRFPQQGRIPSWFKTYPAVATAALCALLTLLGWLALVAGQVGGAVWILLIAYGIGGYESAREGLTTLWQERELDVDLLMIVAALGAATLGLWQREYYLLVDGAILILIFAISGALEDIALQRTERNIRSLMQLTPDTAWRWQGGQTQRIKTQQLQVGDRILIKPGELIPTDGVVQTGSSTVNQATLTGESIPVEKGIGDEVFGGTLNGSGAITVELHQPPESSLIQRVIRLVEQAKTSQPRSQLFLEKFERGYARLIVGVGLLLAIMPPLLLAWSWETTIYRALIFLVVASPCALMAAIMPTLLSGIAQGARQGILFKDGAQLETMGRIEAIAFDKTGTLTTGVLQVSDLVPAAGVAANHVLQVAASLEAYSEHPIADAIVAEAQQQGLSLLSANAVQAAIGQGIVGHLAGTLTRIGKPQFVTADLSETADSHLLQASHQLEATGKTVIWVTEQQHLIGLLAVADQIRPQAAQVLAILKQLGIATVILTGDNAATAQTLAQLVAVEAVYADLLPEDKVDAIEKLQQQYGTVAMVGDGINDAPALAQASVGIAMGTTGSDVALETADVVLMGDRLEKLTQAIGIGAKSQRIVKQNIALALTSIALLMVANFFGELTLPAGVLGHEGATLLVTLNGLRLLRTDAAIASISYL</sequence>
<dbReference type="SUPFAM" id="SSF56784">
    <property type="entry name" value="HAD-like"/>
    <property type="match status" value="1"/>
</dbReference>
<evidence type="ECO:0000256" key="8">
    <source>
        <dbReference type="ARBA" id="ARBA00022967"/>
    </source>
</evidence>
<accession>A0A2W1JKA2</accession>
<feature type="transmembrane region" description="Helical" evidence="11">
    <location>
        <begin position="168"/>
        <end position="188"/>
    </location>
</feature>
<dbReference type="PROSITE" id="PS00154">
    <property type="entry name" value="ATPASE_E1_E2"/>
    <property type="match status" value="1"/>
</dbReference>
<dbReference type="InterPro" id="IPR036412">
    <property type="entry name" value="HAD-like_sf"/>
</dbReference>
<reference evidence="13 14" key="1">
    <citation type="journal article" date="2018" name="Sci. Rep.">
        <title>A novel species of the marine cyanobacterium Acaryochloris with a unique pigment content and lifestyle.</title>
        <authorList>
            <person name="Partensky F."/>
            <person name="Six C."/>
            <person name="Ratin M."/>
            <person name="Garczarek L."/>
            <person name="Vaulot D."/>
            <person name="Probert I."/>
            <person name="Calteau A."/>
            <person name="Gourvil P."/>
            <person name="Marie D."/>
            <person name="Grebert T."/>
            <person name="Bouchier C."/>
            <person name="Le Panse S."/>
            <person name="Gachenot M."/>
            <person name="Rodriguez F."/>
            <person name="Garrido J.L."/>
        </authorList>
    </citation>
    <scope>NUCLEOTIDE SEQUENCE [LARGE SCALE GENOMIC DNA]</scope>
    <source>
        <strain evidence="13 14">RCC1774</strain>
    </source>
</reference>
<dbReference type="Gene3D" id="3.40.1110.10">
    <property type="entry name" value="Calcium-transporting ATPase, cytoplasmic domain N"/>
    <property type="match status" value="1"/>
</dbReference>
<feature type="transmembrane region" description="Helical" evidence="11">
    <location>
        <begin position="111"/>
        <end position="131"/>
    </location>
</feature>
<dbReference type="InterPro" id="IPR044492">
    <property type="entry name" value="P_typ_ATPase_HD_dom"/>
</dbReference>
<dbReference type="SUPFAM" id="SSF81653">
    <property type="entry name" value="Calcium ATPase, transduction domain A"/>
    <property type="match status" value="1"/>
</dbReference>
<keyword evidence="11" id="KW-1003">Cell membrane</keyword>
<dbReference type="Gene3D" id="2.70.150.10">
    <property type="entry name" value="Calcium-transporting ATPase, cytoplasmic transduction domain A"/>
    <property type="match status" value="1"/>
</dbReference>
<dbReference type="InterPro" id="IPR023214">
    <property type="entry name" value="HAD_sf"/>
</dbReference>
<dbReference type="GO" id="GO:0019829">
    <property type="term" value="F:ATPase-coupled monoatomic cation transmembrane transporter activity"/>
    <property type="evidence" value="ECO:0007669"/>
    <property type="project" value="InterPro"/>
</dbReference>
<evidence type="ECO:0000256" key="2">
    <source>
        <dbReference type="ARBA" id="ARBA00006024"/>
    </source>
</evidence>
<dbReference type="SFLD" id="SFLDF00027">
    <property type="entry name" value="p-type_atpase"/>
    <property type="match status" value="1"/>
</dbReference>
<feature type="transmembrane region" description="Helical" evidence="11">
    <location>
        <begin position="376"/>
        <end position="400"/>
    </location>
</feature>
<dbReference type="Pfam" id="PF00122">
    <property type="entry name" value="E1-E2_ATPase"/>
    <property type="match status" value="1"/>
</dbReference>
<keyword evidence="3 11" id="KW-0812">Transmembrane</keyword>
<comment type="similarity">
    <text evidence="2 11">Belongs to the cation transport ATPase (P-type) (TC 3.A.3) family. Type IB subfamily.</text>
</comment>
<keyword evidence="10 11" id="KW-0472">Membrane</keyword>
<feature type="transmembrane region" description="Helical" evidence="11">
    <location>
        <begin position="137"/>
        <end position="156"/>
    </location>
</feature>
<dbReference type="InterPro" id="IPR008250">
    <property type="entry name" value="ATPase_P-typ_transduc_dom_A_sf"/>
</dbReference>
<feature type="transmembrane region" description="Helical" evidence="11">
    <location>
        <begin position="194"/>
        <end position="216"/>
    </location>
</feature>
<evidence type="ECO:0000256" key="1">
    <source>
        <dbReference type="ARBA" id="ARBA00004651"/>
    </source>
</evidence>
<dbReference type="FunFam" id="2.70.150.10:FF:000002">
    <property type="entry name" value="Copper-transporting ATPase 1, putative"/>
    <property type="match status" value="1"/>
</dbReference>
<dbReference type="InterPro" id="IPR018303">
    <property type="entry name" value="ATPase_P-typ_P_site"/>
</dbReference>
<keyword evidence="5 11" id="KW-0547">Nucleotide-binding</keyword>
<dbReference type="Pfam" id="PF00702">
    <property type="entry name" value="Hydrolase"/>
    <property type="match status" value="1"/>
</dbReference>
<dbReference type="InterPro" id="IPR059000">
    <property type="entry name" value="ATPase_P-type_domA"/>
</dbReference>
<dbReference type="PANTHER" id="PTHR43079">
    <property type="entry name" value="PROBABLE CADMIUM/ZINC-TRANSPORTING ATPASE HMA1"/>
    <property type="match status" value="1"/>
</dbReference>
<evidence type="ECO:0000256" key="4">
    <source>
        <dbReference type="ARBA" id="ARBA00022723"/>
    </source>
</evidence>
<name>A0A2W1JKA2_9CYAN</name>
<feature type="transmembrane region" description="Helical" evidence="11">
    <location>
        <begin position="349"/>
        <end position="370"/>
    </location>
</feature>
<dbReference type="InterPro" id="IPR023298">
    <property type="entry name" value="ATPase_P-typ_TM_dom_sf"/>
</dbReference>
<dbReference type="SFLD" id="SFLDS00003">
    <property type="entry name" value="Haloacid_Dehalogenase"/>
    <property type="match status" value="1"/>
</dbReference>
<gene>
    <name evidence="13" type="primary">zosA</name>
    <name evidence="13" type="ORF">C1752_06324</name>
</gene>
<dbReference type="NCBIfam" id="TIGR01494">
    <property type="entry name" value="ATPase_P-type"/>
    <property type="match status" value="1"/>
</dbReference>
<keyword evidence="13" id="KW-0378">Hydrolase</keyword>
<dbReference type="GO" id="GO:0046872">
    <property type="term" value="F:metal ion binding"/>
    <property type="evidence" value="ECO:0007669"/>
    <property type="project" value="UniProtKB-KW"/>
</dbReference>
<dbReference type="CDD" id="cd07551">
    <property type="entry name" value="P-type_ATPase_HM_ZosA_PfeT-like"/>
    <property type="match status" value="1"/>
</dbReference>
<dbReference type="EMBL" id="PQWO01000017">
    <property type="protein sequence ID" value="PZD71402.1"/>
    <property type="molecule type" value="Genomic_DNA"/>
</dbReference>
<evidence type="ECO:0000256" key="9">
    <source>
        <dbReference type="ARBA" id="ARBA00022989"/>
    </source>
</evidence>
<evidence type="ECO:0000256" key="3">
    <source>
        <dbReference type="ARBA" id="ARBA00022692"/>
    </source>
</evidence>
<dbReference type="GO" id="GO:0005524">
    <property type="term" value="F:ATP binding"/>
    <property type="evidence" value="ECO:0007669"/>
    <property type="project" value="UniProtKB-UniRule"/>
</dbReference>
<dbReference type="Gene3D" id="3.40.50.1000">
    <property type="entry name" value="HAD superfamily/HAD-like"/>
    <property type="match status" value="1"/>
</dbReference>
<comment type="subcellular location">
    <subcellularLocation>
        <location evidence="1">Cell membrane</location>
        <topology evidence="1">Multi-pass membrane protein</topology>
    </subcellularLocation>
</comment>
<evidence type="ECO:0000256" key="11">
    <source>
        <dbReference type="RuleBase" id="RU362081"/>
    </source>
</evidence>
<evidence type="ECO:0000259" key="12">
    <source>
        <dbReference type="Pfam" id="PF00122"/>
    </source>
</evidence>
<protein>
    <submittedName>
        <fullName evidence="13">Zinc-transporting ATPase</fullName>
        <ecNumber evidence="13">3.6.3.-</ecNumber>
    </submittedName>
</protein>
<proteinExistence type="inferred from homology"/>
<dbReference type="InterPro" id="IPR023299">
    <property type="entry name" value="ATPase_P-typ_cyto_dom_N"/>
</dbReference>
<dbReference type="InterPro" id="IPR027256">
    <property type="entry name" value="P-typ_ATPase_IB"/>
</dbReference>
<dbReference type="PRINTS" id="PR00119">
    <property type="entry name" value="CATATPASE"/>
</dbReference>
<dbReference type="SUPFAM" id="SSF81665">
    <property type="entry name" value="Calcium ATPase, transmembrane domain M"/>
    <property type="match status" value="1"/>
</dbReference>
<evidence type="ECO:0000256" key="6">
    <source>
        <dbReference type="ARBA" id="ARBA00022840"/>
    </source>
</evidence>
<dbReference type="GO" id="GO:0005886">
    <property type="term" value="C:plasma membrane"/>
    <property type="evidence" value="ECO:0007669"/>
    <property type="project" value="UniProtKB-SubCell"/>
</dbReference>
<comment type="caution">
    <text evidence="13">The sequence shown here is derived from an EMBL/GenBank/DDBJ whole genome shotgun (WGS) entry which is preliminary data.</text>
</comment>
<dbReference type="SFLD" id="SFLDG00002">
    <property type="entry name" value="C1.7:_P-type_atpase_like"/>
    <property type="match status" value="1"/>
</dbReference>
<keyword evidence="9 11" id="KW-1133">Transmembrane helix</keyword>
<dbReference type="GO" id="GO:0016887">
    <property type="term" value="F:ATP hydrolysis activity"/>
    <property type="evidence" value="ECO:0007669"/>
    <property type="project" value="InterPro"/>
</dbReference>
<dbReference type="EC" id="3.6.3.-" evidence="13"/>
<organism evidence="13 14">
    <name type="scientific">Acaryochloris thomasi RCC1774</name>
    <dbReference type="NCBI Taxonomy" id="1764569"/>
    <lineage>
        <taxon>Bacteria</taxon>
        <taxon>Bacillati</taxon>
        <taxon>Cyanobacteriota</taxon>
        <taxon>Cyanophyceae</taxon>
        <taxon>Acaryochloridales</taxon>
        <taxon>Acaryochloridaceae</taxon>
        <taxon>Acaryochloris</taxon>
        <taxon>Acaryochloris thomasi</taxon>
    </lineage>
</organism>
<evidence type="ECO:0000256" key="5">
    <source>
        <dbReference type="ARBA" id="ARBA00022741"/>
    </source>
</evidence>
<dbReference type="InterPro" id="IPR051949">
    <property type="entry name" value="Cation_Transport_ATPase"/>
</dbReference>
<dbReference type="AlphaFoldDB" id="A0A2W1JKA2"/>
<dbReference type="NCBIfam" id="TIGR01525">
    <property type="entry name" value="ATPase-IB_hvy"/>
    <property type="match status" value="1"/>
</dbReference>
<evidence type="ECO:0000256" key="10">
    <source>
        <dbReference type="ARBA" id="ARBA00023136"/>
    </source>
</evidence>
<dbReference type="InterPro" id="IPR001757">
    <property type="entry name" value="P_typ_ATPase"/>
</dbReference>
<evidence type="ECO:0000313" key="13">
    <source>
        <dbReference type="EMBL" id="PZD71402.1"/>
    </source>
</evidence>
<keyword evidence="8" id="KW-1278">Translocase</keyword>
<feature type="domain" description="P-type ATPase A" evidence="12">
    <location>
        <begin position="229"/>
        <end position="329"/>
    </location>
</feature>
<keyword evidence="4 11" id="KW-0479">Metal-binding</keyword>
<keyword evidence="7" id="KW-0460">Magnesium</keyword>
<keyword evidence="14" id="KW-1185">Reference proteome</keyword>
<dbReference type="PANTHER" id="PTHR43079:SF1">
    <property type="entry name" value="CADMIUM_ZINC-TRANSPORTING ATPASE HMA1, CHLOROPLASTIC-RELATED"/>
    <property type="match status" value="1"/>
</dbReference>
<keyword evidence="6 11" id="KW-0067">ATP-binding</keyword>
<evidence type="ECO:0000256" key="7">
    <source>
        <dbReference type="ARBA" id="ARBA00022842"/>
    </source>
</evidence>
<evidence type="ECO:0000313" key="14">
    <source>
        <dbReference type="Proteomes" id="UP000248857"/>
    </source>
</evidence>
<dbReference type="Proteomes" id="UP000248857">
    <property type="component" value="Unassembled WGS sequence"/>
</dbReference>